<feature type="region of interest" description="Disordered" evidence="1">
    <location>
        <begin position="1"/>
        <end position="23"/>
    </location>
</feature>
<dbReference type="KEGG" id="asl:Aeqsu_3236"/>
<organism evidence="2 3">
    <name type="scientific">Aequorivita sublithincola (strain DSM 14238 / LMG 21431 / ACAM 643 / 9-3)</name>
    <dbReference type="NCBI Taxonomy" id="746697"/>
    <lineage>
        <taxon>Bacteria</taxon>
        <taxon>Pseudomonadati</taxon>
        <taxon>Bacteroidota</taxon>
        <taxon>Flavobacteriia</taxon>
        <taxon>Flavobacteriales</taxon>
        <taxon>Flavobacteriaceae</taxon>
        <taxon>Aequorivita</taxon>
    </lineage>
</organism>
<dbReference type="AlphaFoldDB" id="I3Z096"/>
<sequence>MLKKVKHNSLKKHTDKNLKERDVSERNTSLKHLGFLLDEAFFEDFETLYEFGKELGLQRKDVKIFTFVETRRKIPSLRQNQITNKEFTWRGEIQNQNAKEFLDLPFDVLVGFYKDRHEYLGAMIAESKAKFKIGFNGADERLFDLLLTVDFQKPDTFKSEVKKYLKILKKI</sequence>
<accession>I3Z096</accession>
<gene>
    <name evidence="2" type="ordered locus">Aeqsu_3236</name>
</gene>
<dbReference type="EMBL" id="CP003280">
    <property type="protein sequence ID" value="AFL82664.1"/>
    <property type="molecule type" value="Genomic_DNA"/>
</dbReference>
<dbReference type="InterPro" id="IPR054207">
    <property type="entry name" value="DUF6913"/>
</dbReference>
<evidence type="ECO:0000256" key="1">
    <source>
        <dbReference type="SAM" id="MobiDB-lite"/>
    </source>
</evidence>
<keyword evidence="3" id="KW-1185">Reference proteome</keyword>
<protein>
    <submittedName>
        <fullName evidence="2">Uncharacterized protein</fullName>
    </submittedName>
</protein>
<dbReference type="RefSeq" id="WP_014783913.1">
    <property type="nucleotide sequence ID" value="NC_018013.1"/>
</dbReference>
<dbReference type="eggNOG" id="ENOG503327W">
    <property type="taxonomic scope" value="Bacteria"/>
</dbReference>
<dbReference type="OrthoDB" id="1430532at2"/>
<proteinExistence type="predicted"/>
<dbReference type="HOGENOM" id="CLU_129255_0_0_10"/>
<reference evidence="2 3" key="1">
    <citation type="submission" date="2012-06" db="EMBL/GenBank/DDBJ databases">
        <title>The complete genome of Aequorivita sublithincola DSM 14238.</title>
        <authorList>
            <consortium name="US DOE Joint Genome Institute (JGI-PGF)"/>
            <person name="Lucas S."/>
            <person name="Copeland A."/>
            <person name="Lapidus A."/>
            <person name="Goodwin L."/>
            <person name="Pitluck S."/>
            <person name="Peters L."/>
            <person name="Munk A.C.C."/>
            <person name="Kyrpides N."/>
            <person name="Mavromatis K."/>
            <person name="Pagani I."/>
            <person name="Ivanova N."/>
            <person name="Ovchinnikova G."/>
            <person name="Zeytun A."/>
            <person name="Detter J.C."/>
            <person name="Han C."/>
            <person name="Land M."/>
            <person name="Hauser L."/>
            <person name="Markowitz V."/>
            <person name="Cheng J.-F."/>
            <person name="Hugenholtz P."/>
            <person name="Woyke T."/>
            <person name="Wu D."/>
            <person name="Tindall B."/>
            <person name="Faehnrich R."/>
            <person name="Brambilla E."/>
            <person name="Klenk H.-P."/>
            <person name="Eisen J.A."/>
        </authorList>
    </citation>
    <scope>NUCLEOTIDE SEQUENCE [LARGE SCALE GENOMIC DNA]</scope>
    <source>
        <strain evidence="3">DSM 14238 / LMG 21431 / ACAM 643 / 9-3</strain>
    </source>
</reference>
<dbReference type="Proteomes" id="UP000006049">
    <property type="component" value="Chromosome"/>
</dbReference>
<dbReference type="Pfam" id="PF21857">
    <property type="entry name" value="DUF6913"/>
    <property type="match status" value="1"/>
</dbReference>
<dbReference type="STRING" id="746697.Aeqsu_3236"/>
<evidence type="ECO:0000313" key="2">
    <source>
        <dbReference type="EMBL" id="AFL82664.1"/>
    </source>
</evidence>
<feature type="compositionally biased region" description="Basic residues" evidence="1">
    <location>
        <begin position="1"/>
        <end position="14"/>
    </location>
</feature>
<evidence type="ECO:0000313" key="3">
    <source>
        <dbReference type="Proteomes" id="UP000006049"/>
    </source>
</evidence>
<name>I3Z096_AEQSU</name>